<name>A0AAU9GF24_DROMD</name>
<evidence type="ECO:0000256" key="2">
    <source>
        <dbReference type="ARBA" id="ARBA00008274"/>
    </source>
</evidence>
<dbReference type="GO" id="GO:0008320">
    <property type="term" value="F:protein transmembrane transporter activity"/>
    <property type="evidence" value="ECO:0007669"/>
    <property type="project" value="InterPro"/>
</dbReference>
<gene>
    <name evidence="11" type="ORF">DMAD_04860</name>
</gene>
<evidence type="ECO:0000256" key="4">
    <source>
        <dbReference type="ARBA" id="ARBA00022692"/>
    </source>
</evidence>
<keyword evidence="12" id="KW-1185">Reference proteome</keyword>
<comment type="subcellular location">
    <subcellularLocation>
        <location evidence="1">Endoplasmic reticulum membrane</location>
        <topology evidence="1">Single-pass membrane protein</topology>
    </subcellularLocation>
</comment>
<dbReference type="InterPro" id="IPR008158">
    <property type="entry name" value="Translocase_Sec61-g"/>
</dbReference>
<dbReference type="GO" id="GO:0005789">
    <property type="term" value="C:endoplasmic reticulum membrane"/>
    <property type="evidence" value="ECO:0007669"/>
    <property type="project" value="UniProtKB-SubCell"/>
</dbReference>
<proteinExistence type="inferred from homology"/>
<evidence type="ECO:0000313" key="11">
    <source>
        <dbReference type="EMBL" id="BFG06331.1"/>
    </source>
</evidence>
<reference evidence="11 12" key="1">
    <citation type="submission" date="2024-02" db="EMBL/GenBank/DDBJ databases">
        <title>A chromosome-level genome assembly of Drosophila madeirensis, a fruit fly species endemic to Madeira island.</title>
        <authorList>
            <person name="Tomihara K."/>
            <person name="Llopart A."/>
            <person name="Yamamoto D."/>
        </authorList>
    </citation>
    <scope>NUCLEOTIDE SEQUENCE [LARGE SCALE GENOMIC DNA]</scope>
    <source>
        <strain evidence="11 12">RF1</strain>
    </source>
</reference>
<comment type="similarity">
    <text evidence="2">Belongs to the SecE/SEC61-gamma family.</text>
</comment>
<evidence type="ECO:0000256" key="5">
    <source>
        <dbReference type="ARBA" id="ARBA00022824"/>
    </source>
</evidence>
<evidence type="ECO:0000256" key="7">
    <source>
        <dbReference type="ARBA" id="ARBA00022989"/>
    </source>
</evidence>
<evidence type="ECO:0000313" key="12">
    <source>
        <dbReference type="Proteomes" id="UP001500889"/>
    </source>
</evidence>
<keyword evidence="5" id="KW-0256">Endoplasmic reticulum</keyword>
<protein>
    <submittedName>
        <fullName evidence="11">Protein transport protein Sec61 subunit gamma-1</fullName>
    </submittedName>
</protein>
<sequence>MDRFQQRRRQRHKQKHGFVDKMLKDLQKMSWAPGCRPMFDSVLLPTMGFVKDGIRFYKRCHKPDRREFKRTAIAVGAGILVMGAVGYLVKILQIPMILTAYTTDL</sequence>
<dbReference type="SUPFAM" id="SSF103456">
    <property type="entry name" value="Preprotein translocase SecE subunit"/>
    <property type="match status" value="1"/>
</dbReference>
<dbReference type="AlphaFoldDB" id="A0AAU9GF24"/>
<keyword evidence="7 10" id="KW-1133">Transmembrane helix</keyword>
<dbReference type="PANTHER" id="PTHR12309">
    <property type="entry name" value="SEC61 GAMMA SUBUNIT"/>
    <property type="match status" value="1"/>
</dbReference>
<evidence type="ECO:0000256" key="10">
    <source>
        <dbReference type="SAM" id="Phobius"/>
    </source>
</evidence>
<organism evidence="11 12">
    <name type="scientific">Drosophila madeirensis</name>
    <name type="common">Fruit fly</name>
    <dbReference type="NCBI Taxonomy" id="30013"/>
    <lineage>
        <taxon>Eukaryota</taxon>
        <taxon>Metazoa</taxon>
        <taxon>Ecdysozoa</taxon>
        <taxon>Arthropoda</taxon>
        <taxon>Hexapoda</taxon>
        <taxon>Insecta</taxon>
        <taxon>Pterygota</taxon>
        <taxon>Neoptera</taxon>
        <taxon>Endopterygota</taxon>
        <taxon>Diptera</taxon>
        <taxon>Brachycera</taxon>
        <taxon>Muscomorpha</taxon>
        <taxon>Ephydroidea</taxon>
        <taxon>Drosophilidae</taxon>
        <taxon>Drosophila</taxon>
        <taxon>Sophophora</taxon>
    </lineage>
</organism>
<keyword evidence="8" id="KW-0811">Translocation</keyword>
<dbReference type="GO" id="GO:0006886">
    <property type="term" value="P:intracellular protein transport"/>
    <property type="evidence" value="ECO:0007669"/>
    <property type="project" value="InterPro"/>
</dbReference>
<keyword evidence="3" id="KW-0813">Transport</keyword>
<dbReference type="Gene3D" id="1.20.5.820">
    <property type="entry name" value="Preprotein translocase SecE subunit"/>
    <property type="match status" value="1"/>
</dbReference>
<keyword evidence="6" id="KW-0653">Protein transport</keyword>
<dbReference type="Pfam" id="PF00584">
    <property type="entry name" value="SecE"/>
    <property type="match status" value="1"/>
</dbReference>
<dbReference type="EMBL" id="AP029267">
    <property type="protein sequence ID" value="BFG06331.1"/>
    <property type="molecule type" value="Genomic_DNA"/>
</dbReference>
<dbReference type="GO" id="GO:0006605">
    <property type="term" value="P:protein targeting"/>
    <property type="evidence" value="ECO:0007669"/>
    <property type="project" value="InterPro"/>
</dbReference>
<keyword evidence="4 10" id="KW-0812">Transmembrane</keyword>
<dbReference type="NCBIfam" id="TIGR00327">
    <property type="entry name" value="secE_euk_arch"/>
    <property type="match status" value="1"/>
</dbReference>
<evidence type="ECO:0000256" key="1">
    <source>
        <dbReference type="ARBA" id="ARBA00004389"/>
    </source>
</evidence>
<dbReference type="InterPro" id="IPR001901">
    <property type="entry name" value="Translocase_SecE/Sec61-g"/>
</dbReference>
<evidence type="ECO:0000256" key="6">
    <source>
        <dbReference type="ARBA" id="ARBA00022927"/>
    </source>
</evidence>
<dbReference type="InterPro" id="IPR023391">
    <property type="entry name" value="Prot_translocase_SecE_dom_sf"/>
</dbReference>
<feature type="transmembrane region" description="Helical" evidence="10">
    <location>
        <begin position="71"/>
        <end position="89"/>
    </location>
</feature>
<evidence type="ECO:0000256" key="3">
    <source>
        <dbReference type="ARBA" id="ARBA00022448"/>
    </source>
</evidence>
<dbReference type="Proteomes" id="UP001500889">
    <property type="component" value="Chromosome E"/>
</dbReference>
<keyword evidence="9 10" id="KW-0472">Membrane</keyword>
<accession>A0AAU9GF24</accession>
<dbReference type="HAMAP" id="MF_00422">
    <property type="entry name" value="SecE"/>
    <property type="match status" value="1"/>
</dbReference>
<evidence type="ECO:0000256" key="8">
    <source>
        <dbReference type="ARBA" id="ARBA00023010"/>
    </source>
</evidence>
<evidence type="ECO:0000256" key="9">
    <source>
        <dbReference type="ARBA" id="ARBA00023136"/>
    </source>
</evidence>